<name>A0A7M5U496_9CNID</name>
<evidence type="ECO:0000256" key="3">
    <source>
        <dbReference type="PROSITE-ProRule" id="PRU00023"/>
    </source>
</evidence>
<dbReference type="InterPro" id="IPR036770">
    <property type="entry name" value="Ankyrin_rpt-contain_sf"/>
</dbReference>
<reference evidence="5" key="1">
    <citation type="submission" date="2021-01" db="UniProtKB">
        <authorList>
            <consortium name="EnsemblMetazoa"/>
        </authorList>
    </citation>
    <scope>IDENTIFICATION</scope>
</reference>
<dbReference type="InterPro" id="IPR051070">
    <property type="entry name" value="NF-kappa-B_inhibitor"/>
</dbReference>
<feature type="repeat" description="ANK" evidence="3">
    <location>
        <begin position="333"/>
        <end position="368"/>
    </location>
</feature>
<dbReference type="SMART" id="SM00248">
    <property type="entry name" value="ANK"/>
    <property type="match status" value="3"/>
</dbReference>
<dbReference type="Gene3D" id="1.25.40.20">
    <property type="entry name" value="Ankyrin repeat-containing domain"/>
    <property type="match status" value="2"/>
</dbReference>
<evidence type="ECO:0000256" key="4">
    <source>
        <dbReference type="SAM" id="MobiDB-lite"/>
    </source>
</evidence>
<evidence type="ECO:0000256" key="1">
    <source>
        <dbReference type="ARBA" id="ARBA00022737"/>
    </source>
</evidence>
<feature type="region of interest" description="Disordered" evidence="4">
    <location>
        <begin position="474"/>
        <end position="498"/>
    </location>
</feature>
<dbReference type="OrthoDB" id="20727at2759"/>
<evidence type="ECO:0000313" key="6">
    <source>
        <dbReference type="Proteomes" id="UP000594262"/>
    </source>
</evidence>
<accession>A0A7M5U496</accession>
<feature type="repeat" description="ANK" evidence="3">
    <location>
        <begin position="246"/>
        <end position="278"/>
    </location>
</feature>
<dbReference type="RefSeq" id="XP_066932904.1">
    <property type="nucleotide sequence ID" value="XM_067076803.1"/>
</dbReference>
<dbReference type="PANTHER" id="PTHR46680">
    <property type="entry name" value="NF-KAPPA-B INHIBITOR ALPHA"/>
    <property type="match status" value="1"/>
</dbReference>
<sequence length="498" mass="56776">MSFLRSMFMDVDPTPSLNFPPSIFGGDLPDIASWGLGGKFLQGTLEVLEEASQNQSKPVEITGDVAFDKELQMILDGDVQQTQPSTGLAILPQQNQNYLQQLGENIEPPQTSDVVLLKQWNASSQQQIKEEEFDLTFNEVNPTNQNILAELTAQTQKLENTLPLIQQEIQKVPTESSEQKYTPRENIDMEGDTPLHILVVRCEGRNKQTRGFGLSQRNNYENDQARKDFFDKAHLYKQYVNRQNNDGMTPLHYAVEIGCPQMVHKLLQLGSCLNRFNNRLESPIHVALRQRKDSDLYNFTTMEHLKQIVEQLLRANQARYGDDHMDLNKKDKNGLTCVHLACLYANHEATNLVNLLKCYGADLDEKEDRQGFTPLQFIINKGKDCNLQKPEGIKQRNAYFKTAKHLITQQKVDVTSLSMAEDTALHLACAANDKGLVELLLGRDEIEVNLKNAFKKNEKDLTDDDQIKEMLEVKYRQKRRKRKNNEQGVTSGKAKKAK</sequence>
<dbReference type="AlphaFoldDB" id="A0A7M5U496"/>
<organism evidence="5 6">
    <name type="scientific">Clytia hemisphaerica</name>
    <dbReference type="NCBI Taxonomy" id="252671"/>
    <lineage>
        <taxon>Eukaryota</taxon>
        <taxon>Metazoa</taxon>
        <taxon>Cnidaria</taxon>
        <taxon>Hydrozoa</taxon>
        <taxon>Hydroidolina</taxon>
        <taxon>Leptothecata</taxon>
        <taxon>Obeliida</taxon>
        <taxon>Clytiidae</taxon>
        <taxon>Clytia</taxon>
    </lineage>
</organism>
<dbReference type="Proteomes" id="UP000594262">
    <property type="component" value="Unplaced"/>
</dbReference>
<protein>
    <submittedName>
        <fullName evidence="5">Uncharacterized protein</fullName>
    </submittedName>
</protein>
<dbReference type="EnsemblMetazoa" id="CLYHEMT006049.1">
    <property type="protein sequence ID" value="CLYHEMP006049.1"/>
    <property type="gene ID" value="CLYHEMG006049"/>
</dbReference>
<dbReference type="Pfam" id="PF00023">
    <property type="entry name" value="Ank"/>
    <property type="match status" value="3"/>
</dbReference>
<keyword evidence="1" id="KW-0677">Repeat</keyword>
<dbReference type="GO" id="GO:0071356">
    <property type="term" value="P:cellular response to tumor necrosis factor"/>
    <property type="evidence" value="ECO:0007669"/>
    <property type="project" value="TreeGrafter"/>
</dbReference>
<dbReference type="PANTHER" id="PTHR46680:SF3">
    <property type="entry name" value="NF-KAPPA-B INHIBITOR CACTUS"/>
    <property type="match status" value="1"/>
</dbReference>
<dbReference type="PROSITE" id="PS50297">
    <property type="entry name" value="ANK_REP_REGION"/>
    <property type="match status" value="1"/>
</dbReference>
<dbReference type="GO" id="GO:0005829">
    <property type="term" value="C:cytosol"/>
    <property type="evidence" value="ECO:0007669"/>
    <property type="project" value="TreeGrafter"/>
</dbReference>
<proteinExistence type="predicted"/>
<keyword evidence="2 3" id="KW-0040">ANK repeat</keyword>
<keyword evidence="6" id="KW-1185">Reference proteome</keyword>
<evidence type="ECO:0000256" key="2">
    <source>
        <dbReference type="ARBA" id="ARBA00023043"/>
    </source>
</evidence>
<dbReference type="GO" id="GO:0051059">
    <property type="term" value="F:NF-kappaB binding"/>
    <property type="evidence" value="ECO:0007669"/>
    <property type="project" value="TreeGrafter"/>
</dbReference>
<dbReference type="PROSITE" id="PS50088">
    <property type="entry name" value="ANK_REPEAT"/>
    <property type="match status" value="2"/>
</dbReference>
<dbReference type="InterPro" id="IPR002110">
    <property type="entry name" value="Ankyrin_rpt"/>
</dbReference>
<dbReference type="GeneID" id="136820611"/>
<dbReference type="SUPFAM" id="SSF48403">
    <property type="entry name" value="Ankyrin repeat"/>
    <property type="match status" value="1"/>
</dbReference>
<evidence type="ECO:0000313" key="5">
    <source>
        <dbReference type="EnsemblMetazoa" id="CLYHEMP006049.1"/>
    </source>
</evidence>